<protein>
    <submittedName>
        <fullName evidence="1">Uncharacterized protein</fullName>
    </submittedName>
</protein>
<accession>A0A1B1IXP3</accession>
<organism evidence="1 2">
    <name type="scientific">Citrobacter phage vB_CfrM_CfP1</name>
    <dbReference type="NCBI Taxonomy" id="1871313"/>
    <lineage>
        <taxon>Viruses</taxon>
        <taxon>Duplodnaviria</taxon>
        <taxon>Heunggongvirae</taxon>
        <taxon>Uroviricota</taxon>
        <taxon>Caudoviricetes</taxon>
        <taxon>Pantevenvirales</taxon>
        <taxon>Straboviridae</taxon>
        <taxon>Pseudotevenvirus</taxon>
        <taxon>Pseudotevenvirus miller</taxon>
    </lineage>
</organism>
<sequence length="102" mass="11786">MKIILKANDIDEILRGVARIGDEGRGMIGMYSSADLNEVIRRLEFIRNANKNIGIYSPNGPCVTWKDITKDIELTYEEYTVVVAILRMTRNVYEKKELWEGF</sequence>
<reference evidence="1 2" key="1">
    <citation type="submission" date="2016-05" db="EMBL/GenBank/DDBJ databases">
        <title>Comparative genomics of Morganella phages MP1 and MP2 define new clades among the T4 and T7-like viruses.</title>
        <authorList>
            <person name="Pinto G."/>
            <person name="Oliveira A."/>
            <person name="Briers Y."/>
            <person name="Oliveira C."/>
            <person name="Domingues L."/>
            <person name="Azeredo J."/>
        </authorList>
    </citation>
    <scope>NUCLEOTIDE SEQUENCE [LARGE SCALE GENOMIC DNA]</scope>
</reference>
<dbReference type="KEGG" id="vg:29079691"/>
<evidence type="ECO:0000313" key="2">
    <source>
        <dbReference type="Proteomes" id="UP000201220"/>
    </source>
</evidence>
<name>A0A1B1IXP3_9CAUD</name>
<evidence type="ECO:0000313" key="1">
    <source>
        <dbReference type="EMBL" id="ANS06095.1"/>
    </source>
</evidence>
<proteinExistence type="predicted"/>
<gene>
    <name evidence="1" type="ORF">ABCD_0024</name>
</gene>
<dbReference type="Proteomes" id="UP000201220">
    <property type="component" value="Segment"/>
</dbReference>
<dbReference type="EMBL" id="KX245890">
    <property type="protein sequence ID" value="ANS06095.1"/>
    <property type="molecule type" value="Genomic_DNA"/>
</dbReference>
<dbReference type="GeneID" id="29079691"/>
<dbReference type="RefSeq" id="YP_009285562.1">
    <property type="nucleotide sequence ID" value="NC_031057.1"/>
</dbReference>